<feature type="domain" description="HTH marR-type" evidence="1">
    <location>
        <begin position="11"/>
        <end position="147"/>
    </location>
</feature>
<dbReference type="RefSeq" id="WP_173074838.1">
    <property type="nucleotide sequence ID" value="NZ_BAABJB010000032.1"/>
</dbReference>
<evidence type="ECO:0000313" key="3">
    <source>
        <dbReference type="Proteomes" id="UP000482960"/>
    </source>
</evidence>
<protein>
    <submittedName>
        <fullName evidence="2">MarR family transcriptional regulator</fullName>
    </submittedName>
</protein>
<dbReference type="SMART" id="SM00347">
    <property type="entry name" value="HTH_MARR"/>
    <property type="match status" value="1"/>
</dbReference>
<dbReference type="AlphaFoldDB" id="A0A6V8KWM3"/>
<evidence type="ECO:0000259" key="1">
    <source>
        <dbReference type="PROSITE" id="PS50995"/>
    </source>
</evidence>
<dbReference type="PANTHER" id="PTHR33164:SF99">
    <property type="entry name" value="MARR FAMILY REGULATORY PROTEIN"/>
    <property type="match status" value="1"/>
</dbReference>
<dbReference type="PRINTS" id="PR00598">
    <property type="entry name" value="HTHMARR"/>
</dbReference>
<dbReference type="GO" id="GO:0003700">
    <property type="term" value="F:DNA-binding transcription factor activity"/>
    <property type="evidence" value="ECO:0007669"/>
    <property type="project" value="InterPro"/>
</dbReference>
<dbReference type="InterPro" id="IPR036388">
    <property type="entry name" value="WH-like_DNA-bd_sf"/>
</dbReference>
<name>A0A6V8KWM3_9ACTN</name>
<dbReference type="PROSITE" id="PS50995">
    <property type="entry name" value="HTH_MARR_2"/>
    <property type="match status" value="1"/>
</dbReference>
<dbReference type="PANTHER" id="PTHR33164">
    <property type="entry name" value="TRANSCRIPTIONAL REGULATOR, MARR FAMILY"/>
    <property type="match status" value="1"/>
</dbReference>
<dbReference type="InterPro" id="IPR000835">
    <property type="entry name" value="HTH_MarR-typ"/>
</dbReference>
<reference evidence="2 3" key="2">
    <citation type="submission" date="2020-03" db="EMBL/GenBank/DDBJ databases">
        <authorList>
            <person name="Ichikawa N."/>
            <person name="Kimura A."/>
            <person name="Kitahashi Y."/>
            <person name="Uohara A."/>
        </authorList>
    </citation>
    <scope>NUCLEOTIDE SEQUENCE [LARGE SCALE GENOMIC DNA]</scope>
    <source>
        <strain evidence="2 3">NBRC 108638</strain>
    </source>
</reference>
<sequence length="154" mass="16944">MSKVKWLDQHEQQAWITFVTASALLNRVLDQQLRADAGLSHAQYGILTRLADAPDGSMRMLALAEALAVTKSGLTYQVAQLEKDGLVAREACTTDDRGVIATITELGMELVRRAAPGHVALVRELLIDALTPQQLDVLDEAFAEVHRRIVERTT</sequence>
<dbReference type="Pfam" id="PF12802">
    <property type="entry name" value="MarR_2"/>
    <property type="match status" value="1"/>
</dbReference>
<dbReference type="Gene3D" id="1.10.10.10">
    <property type="entry name" value="Winged helix-like DNA-binding domain superfamily/Winged helix DNA-binding domain"/>
    <property type="match status" value="1"/>
</dbReference>
<dbReference type="EMBL" id="BLPG01000001">
    <property type="protein sequence ID" value="GFJ87780.1"/>
    <property type="molecule type" value="Genomic_DNA"/>
</dbReference>
<dbReference type="Proteomes" id="UP000482960">
    <property type="component" value="Unassembled WGS sequence"/>
</dbReference>
<dbReference type="InterPro" id="IPR039422">
    <property type="entry name" value="MarR/SlyA-like"/>
</dbReference>
<proteinExistence type="predicted"/>
<organism evidence="2 3">
    <name type="scientific">Phytohabitans rumicis</name>
    <dbReference type="NCBI Taxonomy" id="1076125"/>
    <lineage>
        <taxon>Bacteria</taxon>
        <taxon>Bacillati</taxon>
        <taxon>Actinomycetota</taxon>
        <taxon>Actinomycetes</taxon>
        <taxon>Micromonosporales</taxon>
        <taxon>Micromonosporaceae</taxon>
    </lineage>
</organism>
<keyword evidence="3" id="KW-1185">Reference proteome</keyword>
<dbReference type="SUPFAM" id="SSF46785">
    <property type="entry name" value="Winged helix' DNA-binding domain"/>
    <property type="match status" value="1"/>
</dbReference>
<reference evidence="2 3" key="1">
    <citation type="submission" date="2020-03" db="EMBL/GenBank/DDBJ databases">
        <title>Whole genome shotgun sequence of Phytohabitans rumicis NBRC 108638.</title>
        <authorList>
            <person name="Komaki H."/>
            <person name="Tamura T."/>
        </authorList>
    </citation>
    <scope>NUCLEOTIDE SEQUENCE [LARGE SCALE GENOMIC DNA]</scope>
    <source>
        <strain evidence="2 3">NBRC 108638</strain>
    </source>
</reference>
<gene>
    <name evidence="2" type="ORF">Prum_014220</name>
</gene>
<comment type="caution">
    <text evidence="2">The sequence shown here is derived from an EMBL/GenBank/DDBJ whole genome shotgun (WGS) entry which is preliminary data.</text>
</comment>
<dbReference type="InterPro" id="IPR036390">
    <property type="entry name" value="WH_DNA-bd_sf"/>
</dbReference>
<evidence type="ECO:0000313" key="2">
    <source>
        <dbReference type="EMBL" id="GFJ87780.1"/>
    </source>
</evidence>
<dbReference type="GO" id="GO:0006950">
    <property type="term" value="P:response to stress"/>
    <property type="evidence" value="ECO:0007669"/>
    <property type="project" value="TreeGrafter"/>
</dbReference>
<accession>A0A6V8KWM3</accession>